<evidence type="ECO:0000256" key="2">
    <source>
        <dbReference type="SAM" id="MobiDB-lite"/>
    </source>
</evidence>
<dbReference type="Gene3D" id="2.30.30.40">
    <property type="entry name" value="SH3 Domains"/>
    <property type="match status" value="1"/>
</dbReference>
<feature type="region of interest" description="Disordered" evidence="2">
    <location>
        <begin position="96"/>
        <end position="124"/>
    </location>
</feature>
<comment type="caution">
    <text evidence="3">The sequence shown here is derived from an EMBL/GenBank/DDBJ whole genome shotgun (WGS) entry which is preliminary data.</text>
</comment>
<keyword evidence="1" id="KW-0175">Coiled coil</keyword>
<dbReference type="EMBL" id="JARRAG010000002">
    <property type="protein sequence ID" value="MDG3004655.1"/>
    <property type="molecule type" value="Genomic_DNA"/>
</dbReference>
<proteinExistence type="predicted"/>
<reference evidence="3 4" key="1">
    <citation type="submission" date="2023-03" db="EMBL/GenBank/DDBJ databases">
        <title>Paludisphaera mucosa sp. nov. a novel planctomycete from northern fen.</title>
        <authorList>
            <person name="Ivanova A."/>
        </authorList>
    </citation>
    <scope>NUCLEOTIDE SEQUENCE [LARGE SCALE GENOMIC DNA]</scope>
    <source>
        <strain evidence="3 4">Pla2</strain>
    </source>
</reference>
<dbReference type="Proteomes" id="UP001216907">
    <property type="component" value="Unassembled WGS sequence"/>
</dbReference>
<feature type="coiled-coil region" evidence="1">
    <location>
        <begin position="260"/>
        <end position="287"/>
    </location>
</feature>
<feature type="region of interest" description="Disordered" evidence="2">
    <location>
        <begin position="164"/>
        <end position="187"/>
    </location>
</feature>
<name>A0ABT6FAR6_9BACT</name>
<evidence type="ECO:0000313" key="3">
    <source>
        <dbReference type="EMBL" id="MDG3004655.1"/>
    </source>
</evidence>
<keyword evidence="4" id="KW-1185">Reference proteome</keyword>
<protein>
    <recommendedName>
        <fullName evidence="5">SH3b domain-containing protein</fullName>
    </recommendedName>
</protein>
<evidence type="ECO:0000256" key="1">
    <source>
        <dbReference type="SAM" id="Coils"/>
    </source>
</evidence>
<accession>A0ABT6FAR6</accession>
<sequence>MILAHLLVLAVLGQSDAVEARVTAERLEVLDEAGESGYVVAALKRGDAVRVRPSENPRHGWLAIEPPASVLCWVEESALKMAEGEDGSVPRIAKVRSTTAVRSGNPRAKLPGPPRGSLKPGDRVRLADRPALESGSKSPQRWRAIAPPPGRAFFVAADGVAWDAATSPPSPPAEVQTSFTTAGDDPELRRADGMLLAETTGQPVEKWRLGAIREAYEARMKQADGDPEKRRTLEARLAQVARYERASKAAQGFVEAASRTRELDSDFARIERKLADAERERSRAYDAVGFIQPSAKMLDGRKLFALIGREGTVVAYLDVPAGLDPQPLTARRVGVRGQSRYNAELKARLIAVRDLVNLEPKG</sequence>
<evidence type="ECO:0000313" key="4">
    <source>
        <dbReference type="Proteomes" id="UP001216907"/>
    </source>
</evidence>
<organism evidence="3 4">
    <name type="scientific">Paludisphaera mucosa</name>
    <dbReference type="NCBI Taxonomy" id="3030827"/>
    <lineage>
        <taxon>Bacteria</taxon>
        <taxon>Pseudomonadati</taxon>
        <taxon>Planctomycetota</taxon>
        <taxon>Planctomycetia</taxon>
        <taxon>Isosphaerales</taxon>
        <taxon>Isosphaeraceae</taxon>
        <taxon>Paludisphaera</taxon>
    </lineage>
</organism>
<dbReference type="RefSeq" id="WP_277861010.1">
    <property type="nucleotide sequence ID" value="NZ_JARRAG010000002.1"/>
</dbReference>
<evidence type="ECO:0008006" key="5">
    <source>
        <dbReference type="Google" id="ProtNLM"/>
    </source>
</evidence>
<gene>
    <name evidence="3" type="ORF">PZE19_12780</name>
</gene>